<accession>A0ACA9U0L8</accession>
<protein>
    <submittedName>
        <fullName evidence="1">Uncharacterized protein</fullName>
    </submittedName>
</protein>
<organism evidence="1 2">
    <name type="scientific">Clonostachys rosea f. rosea IK726</name>
    <dbReference type="NCBI Taxonomy" id="1349383"/>
    <lineage>
        <taxon>Eukaryota</taxon>
        <taxon>Fungi</taxon>
        <taxon>Dikarya</taxon>
        <taxon>Ascomycota</taxon>
        <taxon>Pezizomycotina</taxon>
        <taxon>Sordariomycetes</taxon>
        <taxon>Hypocreomycetidae</taxon>
        <taxon>Hypocreales</taxon>
        <taxon>Bionectriaceae</taxon>
        <taxon>Clonostachys</taxon>
    </lineage>
</organism>
<evidence type="ECO:0000313" key="1">
    <source>
        <dbReference type="EMBL" id="CAG9946367.1"/>
    </source>
</evidence>
<proteinExistence type="predicted"/>
<dbReference type="Proteomes" id="UP000836387">
    <property type="component" value="Unassembled WGS sequence"/>
</dbReference>
<gene>
    <name evidence="1" type="ORF">CRV2_00005249</name>
</gene>
<keyword evidence="2" id="KW-1185">Reference proteome</keyword>
<evidence type="ECO:0000313" key="2">
    <source>
        <dbReference type="Proteomes" id="UP000836387"/>
    </source>
</evidence>
<reference evidence="1" key="1">
    <citation type="submission" date="2020-04" db="EMBL/GenBank/DDBJ databases">
        <authorList>
            <person name="Broberg M."/>
        </authorList>
    </citation>
    <scope>NUCLEOTIDE SEQUENCE</scope>
</reference>
<dbReference type="EMBL" id="CADEHS020000010">
    <property type="protein sequence ID" value="CAG9946367.1"/>
    <property type="molecule type" value="Genomic_DNA"/>
</dbReference>
<reference evidence="1" key="2">
    <citation type="submission" date="2021-10" db="EMBL/GenBank/DDBJ databases">
        <authorList>
            <person name="Piombo E."/>
        </authorList>
    </citation>
    <scope>NUCLEOTIDE SEQUENCE</scope>
</reference>
<name>A0ACA9U0L8_BIOOC</name>
<sequence>MDIADIGWLEDIQDAINLVNSVLQVTVALTRAIDVVNSIGGNLGIRGERGSSFLVLSWISSSLMVCATTFVLV</sequence>
<comment type="caution">
    <text evidence="1">The sequence shown here is derived from an EMBL/GenBank/DDBJ whole genome shotgun (WGS) entry which is preliminary data.</text>
</comment>